<dbReference type="AlphaFoldDB" id="A0A7S3P5H4"/>
<reference evidence="1" key="1">
    <citation type="submission" date="2021-01" db="EMBL/GenBank/DDBJ databases">
        <authorList>
            <person name="Corre E."/>
            <person name="Pelletier E."/>
            <person name="Niang G."/>
            <person name="Scheremetjew M."/>
            <person name="Finn R."/>
            <person name="Kale V."/>
            <person name="Holt S."/>
            <person name="Cochrane G."/>
            <person name="Meng A."/>
            <person name="Brown T."/>
            <person name="Cohen L."/>
        </authorList>
    </citation>
    <scope>NUCLEOTIDE SEQUENCE</scope>
    <source>
        <strain evidence="1">CCMP127</strain>
    </source>
</reference>
<name>A0A7S3P5H4_9STRA</name>
<gene>
    <name evidence="1" type="ORF">ACOF00016_LOCUS2874</name>
</gene>
<dbReference type="EMBL" id="HBIM01003327">
    <property type="protein sequence ID" value="CAE0404775.1"/>
    <property type="molecule type" value="Transcribed_RNA"/>
</dbReference>
<sequence length="133" mass="15030">MSRFIFEMKSCPVAREIVKPFRDQVVPIVTPYMEDPRGKFADALVPRPVTNSQGIYTVVPKTDGIVQVHDTGSSKNMKTRKEYRVAKGLPPEAFVPVYDADNNIMEHNDRINALYNDCKAAILANTDLHPLQR</sequence>
<proteinExistence type="predicted"/>
<organism evidence="1">
    <name type="scientific">Amphora coffeiformis</name>
    <dbReference type="NCBI Taxonomy" id="265554"/>
    <lineage>
        <taxon>Eukaryota</taxon>
        <taxon>Sar</taxon>
        <taxon>Stramenopiles</taxon>
        <taxon>Ochrophyta</taxon>
        <taxon>Bacillariophyta</taxon>
        <taxon>Bacillariophyceae</taxon>
        <taxon>Bacillariophycidae</taxon>
        <taxon>Thalassiophysales</taxon>
        <taxon>Catenulaceae</taxon>
        <taxon>Amphora</taxon>
    </lineage>
</organism>
<protein>
    <submittedName>
        <fullName evidence="1">Uncharacterized protein</fullName>
    </submittedName>
</protein>
<accession>A0A7S3P5H4</accession>
<evidence type="ECO:0000313" key="1">
    <source>
        <dbReference type="EMBL" id="CAE0404775.1"/>
    </source>
</evidence>